<evidence type="ECO:0000313" key="3">
    <source>
        <dbReference type="Proteomes" id="UP000313359"/>
    </source>
</evidence>
<accession>A0A5C2SL92</accession>
<name>A0A5C2SL92_9APHY</name>
<dbReference type="Proteomes" id="UP000313359">
    <property type="component" value="Unassembled WGS sequence"/>
</dbReference>
<protein>
    <submittedName>
        <fullName evidence="2">Uncharacterized protein</fullName>
    </submittedName>
</protein>
<organism evidence="2 3">
    <name type="scientific">Lentinus tigrinus ALCF2SS1-6</name>
    <dbReference type="NCBI Taxonomy" id="1328759"/>
    <lineage>
        <taxon>Eukaryota</taxon>
        <taxon>Fungi</taxon>
        <taxon>Dikarya</taxon>
        <taxon>Basidiomycota</taxon>
        <taxon>Agaricomycotina</taxon>
        <taxon>Agaricomycetes</taxon>
        <taxon>Polyporales</taxon>
        <taxon>Polyporaceae</taxon>
        <taxon>Lentinus</taxon>
    </lineage>
</organism>
<keyword evidence="3" id="KW-1185">Reference proteome</keyword>
<dbReference type="AlphaFoldDB" id="A0A5C2SL92"/>
<proteinExistence type="predicted"/>
<gene>
    <name evidence="2" type="ORF">L227DRAFT_316274</name>
</gene>
<evidence type="ECO:0000256" key="1">
    <source>
        <dbReference type="SAM" id="MobiDB-lite"/>
    </source>
</evidence>
<feature type="compositionally biased region" description="Basic and acidic residues" evidence="1">
    <location>
        <begin position="1"/>
        <end position="16"/>
    </location>
</feature>
<dbReference type="EMBL" id="ML122254">
    <property type="protein sequence ID" value="RPD64044.1"/>
    <property type="molecule type" value="Genomic_DNA"/>
</dbReference>
<evidence type="ECO:0000313" key="2">
    <source>
        <dbReference type="EMBL" id="RPD64044.1"/>
    </source>
</evidence>
<sequence length="261" mass="28421">MAEERERISSRRHEYGDQGSPSRTGTESSERSAAAYSYRNWPAWPTAGFGATTLPSFRLHHPPVHRILPHGLQRCVAIVDRFTSARSGSCCSPFPSNTSSSADCGERAGELAATQCRLIACGTAVQNDWNPVDCAAFQNPSREYPAYRDSAAQRTTELGFQFAHCRLPTRAVRPFRLPTIVQSSLTPSAHIPALTTLTLRRWQNASIHANAAKASTPIVSPQHRSPSILLSMHGLRRAVLASFVGAIAQQDTHSQTNASTS</sequence>
<feature type="region of interest" description="Disordered" evidence="1">
    <location>
        <begin position="1"/>
        <end position="31"/>
    </location>
</feature>
<reference evidence="2" key="1">
    <citation type="journal article" date="2018" name="Genome Biol. Evol.">
        <title>Genomics and development of Lentinus tigrinus, a white-rot wood-decaying mushroom with dimorphic fruiting bodies.</title>
        <authorList>
            <person name="Wu B."/>
            <person name="Xu Z."/>
            <person name="Knudson A."/>
            <person name="Carlson A."/>
            <person name="Chen N."/>
            <person name="Kovaka S."/>
            <person name="LaButti K."/>
            <person name="Lipzen A."/>
            <person name="Pennachio C."/>
            <person name="Riley R."/>
            <person name="Schakwitz W."/>
            <person name="Umezawa K."/>
            <person name="Ohm R.A."/>
            <person name="Grigoriev I.V."/>
            <person name="Nagy L.G."/>
            <person name="Gibbons J."/>
            <person name="Hibbett D."/>
        </authorList>
    </citation>
    <scope>NUCLEOTIDE SEQUENCE [LARGE SCALE GENOMIC DNA]</scope>
    <source>
        <strain evidence="2">ALCF2SS1-6</strain>
    </source>
</reference>